<dbReference type="InterPro" id="IPR035093">
    <property type="entry name" value="RelE/ParE_toxin_dom_sf"/>
</dbReference>
<dbReference type="SUPFAM" id="SSF143011">
    <property type="entry name" value="RelE-like"/>
    <property type="match status" value="1"/>
</dbReference>
<evidence type="ECO:0000313" key="1">
    <source>
        <dbReference type="EMBL" id="SFV57193.1"/>
    </source>
</evidence>
<sequence>MEIRYSKQAIRYLKKMPDSEVVVRKIKQLPSGNTKKFMNNPKATHRLRVGGIRILFRIENKIIEVYKIGTRGDIYK</sequence>
<protein>
    <recommendedName>
        <fullName evidence="2">RelE/StbE replicon stabilization toxin</fullName>
    </recommendedName>
</protein>
<gene>
    <name evidence="1" type="ORF">MNB_SUP05-5-562</name>
</gene>
<reference evidence="1" key="1">
    <citation type="submission" date="2016-10" db="EMBL/GenBank/DDBJ databases">
        <authorList>
            <person name="de Groot N.N."/>
        </authorList>
    </citation>
    <scope>NUCLEOTIDE SEQUENCE</scope>
</reference>
<accession>A0A1W1BUK2</accession>
<proteinExistence type="predicted"/>
<organism evidence="1">
    <name type="scientific">hydrothermal vent metagenome</name>
    <dbReference type="NCBI Taxonomy" id="652676"/>
    <lineage>
        <taxon>unclassified sequences</taxon>
        <taxon>metagenomes</taxon>
        <taxon>ecological metagenomes</taxon>
    </lineage>
</organism>
<name>A0A1W1BUK2_9ZZZZ</name>
<dbReference type="Gene3D" id="3.30.2310.20">
    <property type="entry name" value="RelE-like"/>
    <property type="match status" value="1"/>
</dbReference>
<dbReference type="AlphaFoldDB" id="A0A1W1BUK2"/>
<dbReference type="EMBL" id="FPHJ01000019">
    <property type="protein sequence ID" value="SFV57193.1"/>
    <property type="molecule type" value="Genomic_DNA"/>
</dbReference>
<evidence type="ECO:0008006" key="2">
    <source>
        <dbReference type="Google" id="ProtNLM"/>
    </source>
</evidence>